<reference evidence="2" key="1">
    <citation type="submission" date="2021-01" db="EMBL/GenBank/DDBJ databases">
        <authorList>
            <person name="Corre E."/>
            <person name="Pelletier E."/>
            <person name="Niang G."/>
            <person name="Scheremetjew M."/>
            <person name="Finn R."/>
            <person name="Kale V."/>
            <person name="Holt S."/>
            <person name="Cochrane G."/>
            <person name="Meng A."/>
            <person name="Brown T."/>
            <person name="Cohen L."/>
        </authorList>
    </citation>
    <scope>NUCLEOTIDE SEQUENCE</scope>
    <source>
        <strain evidence="2">CCMP325</strain>
    </source>
</reference>
<gene>
    <name evidence="2" type="ORF">HPHI1048_LOCUS4545</name>
</gene>
<evidence type="ECO:0000313" key="2">
    <source>
        <dbReference type="EMBL" id="CAD8473083.1"/>
    </source>
</evidence>
<dbReference type="EMBL" id="HBEO01006442">
    <property type="protein sequence ID" value="CAD8473083.1"/>
    <property type="molecule type" value="Transcribed_RNA"/>
</dbReference>
<evidence type="ECO:0000256" key="1">
    <source>
        <dbReference type="SAM" id="MobiDB-lite"/>
    </source>
</evidence>
<sequence>MGRTSASAENKELARQFAHTVCAPTDNINDMVARSGPFSLYAALAECFPSCVKTDGGSSRYGLQEAEFNKAVQAGGFRRERDRRVNALTKRVDPLGAGMYLFSMRVWKDPSSPRDREELMQGWRHLVERFPQVAKVCSVDRFLEVVSKFHDAWQPNAGRARKKQKMHGNELAEKPPSSSSSLDAPVVNIDPSRRMSDLERHPLMIATLVDSSLAGSGKSVTEKAKGNLFQSATVSQFLPAKSQCFEDFNTSKQTMQPNLLLGYGAEQQSRQEQSRGIFQQLNLNSLPVGSSSRVDVASGHSSCASLHGSLSWDSSANCANARDAPLMGSNVNNLFDNLSLARNSFIQEQMRQNQLLQDQIRLLLNQQLRHQPAQQATQVGSNTSPAFADLCVSYNQYNNPKTSAPSMQQQVPQSLVPASYDRPAGIMLSSVNSNPLVVQSQRF</sequence>
<proteinExistence type="predicted"/>
<name>A0A7S0H934_9CRYP</name>
<feature type="region of interest" description="Disordered" evidence="1">
    <location>
        <begin position="156"/>
        <end position="187"/>
    </location>
</feature>
<accession>A0A7S0H934</accession>
<dbReference type="AlphaFoldDB" id="A0A7S0H934"/>
<protein>
    <submittedName>
        <fullName evidence="2">Uncharacterized protein</fullName>
    </submittedName>
</protein>
<organism evidence="2">
    <name type="scientific">Hanusia phi</name>
    <dbReference type="NCBI Taxonomy" id="3032"/>
    <lineage>
        <taxon>Eukaryota</taxon>
        <taxon>Cryptophyceae</taxon>
        <taxon>Pyrenomonadales</taxon>
        <taxon>Geminigeraceae</taxon>
        <taxon>Hanusia</taxon>
    </lineage>
</organism>